<evidence type="ECO:0000313" key="3">
    <source>
        <dbReference type="Proteomes" id="UP000228528"/>
    </source>
</evidence>
<sequence>MIKTYKRAIQFGVMLWVIIFVVFSIILFLPPLQNKELLPHIILWILLLPITLGLTKWYFKAIEPTGKRGFQLGIIALLVGTFLDLTITQLFVPGTYQQFITSFYGDWKLYVGFAEILCITTIAGFEFDGTYSKDI</sequence>
<keyword evidence="1" id="KW-0812">Transmembrane</keyword>
<gene>
    <name evidence="2" type="ORF">COU30_02885</name>
</gene>
<evidence type="ECO:0000256" key="1">
    <source>
        <dbReference type="SAM" id="Phobius"/>
    </source>
</evidence>
<protein>
    <submittedName>
        <fullName evidence="2">Uncharacterized protein</fullName>
    </submittedName>
</protein>
<organism evidence="2 3">
    <name type="scientific">Candidatus Magasanikbacteria bacterium CG10_big_fil_rev_8_21_14_0_10_38_6</name>
    <dbReference type="NCBI Taxonomy" id="1974647"/>
    <lineage>
        <taxon>Bacteria</taxon>
        <taxon>Candidatus Magasanikiibacteriota</taxon>
    </lineage>
</organism>
<dbReference type="EMBL" id="PFBW01000128">
    <property type="protein sequence ID" value="PIR77357.1"/>
    <property type="molecule type" value="Genomic_DNA"/>
</dbReference>
<accession>A0A2M6P0X8</accession>
<keyword evidence="1" id="KW-1133">Transmembrane helix</keyword>
<reference evidence="3" key="1">
    <citation type="submission" date="2017-09" db="EMBL/GenBank/DDBJ databases">
        <title>Depth-based differentiation of microbial function through sediment-hosted aquifers and enrichment of novel symbionts in the deep terrestrial subsurface.</title>
        <authorList>
            <person name="Probst A.J."/>
            <person name="Ladd B."/>
            <person name="Jarett J.K."/>
            <person name="Geller-Mcgrath D.E."/>
            <person name="Sieber C.M.K."/>
            <person name="Emerson J.B."/>
            <person name="Anantharaman K."/>
            <person name="Thomas B.C."/>
            <person name="Malmstrom R."/>
            <person name="Stieglmeier M."/>
            <person name="Klingl A."/>
            <person name="Woyke T."/>
            <person name="Ryan C.M."/>
            <person name="Banfield J.F."/>
        </authorList>
    </citation>
    <scope>NUCLEOTIDE SEQUENCE [LARGE SCALE GENOMIC DNA]</scope>
</reference>
<dbReference type="Proteomes" id="UP000228528">
    <property type="component" value="Unassembled WGS sequence"/>
</dbReference>
<feature type="transmembrane region" description="Helical" evidence="1">
    <location>
        <begin position="71"/>
        <end position="92"/>
    </location>
</feature>
<proteinExistence type="predicted"/>
<name>A0A2M6P0X8_9BACT</name>
<keyword evidence="1" id="KW-0472">Membrane</keyword>
<evidence type="ECO:0000313" key="2">
    <source>
        <dbReference type="EMBL" id="PIR77357.1"/>
    </source>
</evidence>
<dbReference type="AlphaFoldDB" id="A0A2M6P0X8"/>
<feature type="transmembrane region" description="Helical" evidence="1">
    <location>
        <begin position="107"/>
        <end position="127"/>
    </location>
</feature>
<feature type="transmembrane region" description="Helical" evidence="1">
    <location>
        <begin position="12"/>
        <end position="29"/>
    </location>
</feature>
<feature type="transmembrane region" description="Helical" evidence="1">
    <location>
        <begin position="41"/>
        <end position="59"/>
    </location>
</feature>
<comment type="caution">
    <text evidence="2">The sequence shown here is derived from an EMBL/GenBank/DDBJ whole genome shotgun (WGS) entry which is preliminary data.</text>
</comment>